<protein>
    <recommendedName>
        <fullName evidence="4">Molybdopterin synthase catalytic subunit</fullName>
        <ecNumber evidence="3">2.8.1.12</ecNumber>
    </recommendedName>
    <alternativeName>
        <fullName evidence="9">MPT synthase subunit 2</fullName>
    </alternativeName>
    <alternativeName>
        <fullName evidence="7">Molybdenum cofactor biosynthesis protein E</fullName>
    </alternativeName>
    <alternativeName>
        <fullName evidence="8">Molybdopterin-converting factor large subunit</fullName>
    </alternativeName>
    <alternativeName>
        <fullName evidence="10">Molybdopterin-converting factor subunit 2</fullName>
    </alternativeName>
</protein>
<evidence type="ECO:0000313" key="12">
    <source>
        <dbReference type="EMBL" id="OAI24460.1"/>
    </source>
</evidence>
<evidence type="ECO:0000256" key="10">
    <source>
        <dbReference type="ARBA" id="ARBA00032474"/>
    </source>
</evidence>
<organism evidence="12 13">
    <name type="scientific">Methylomonas koyamae</name>
    <dbReference type="NCBI Taxonomy" id="702114"/>
    <lineage>
        <taxon>Bacteria</taxon>
        <taxon>Pseudomonadati</taxon>
        <taxon>Pseudomonadota</taxon>
        <taxon>Gammaproteobacteria</taxon>
        <taxon>Methylococcales</taxon>
        <taxon>Methylococcaceae</taxon>
        <taxon>Methylomonas</taxon>
    </lineage>
</organism>
<comment type="catalytic activity">
    <reaction evidence="11">
        <text>2 [molybdopterin-synthase sulfur-carrier protein]-C-terminal-Gly-aminoethanethioate + cyclic pyranopterin phosphate + H2O = molybdopterin + 2 [molybdopterin-synthase sulfur-carrier protein]-C-terminal Gly-Gly + 2 H(+)</text>
        <dbReference type="Rhea" id="RHEA:26333"/>
        <dbReference type="Rhea" id="RHEA-COMP:12202"/>
        <dbReference type="Rhea" id="RHEA-COMP:19907"/>
        <dbReference type="ChEBI" id="CHEBI:15377"/>
        <dbReference type="ChEBI" id="CHEBI:15378"/>
        <dbReference type="ChEBI" id="CHEBI:58698"/>
        <dbReference type="ChEBI" id="CHEBI:59648"/>
        <dbReference type="ChEBI" id="CHEBI:90778"/>
        <dbReference type="ChEBI" id="CHEBI:232372"/>
        <dbReference type="EC" id="2.8.1.12"/>
    </reaction>
</comment>
<evidence type="ECO:0000256" key="7">
    <source>
        <dbReference type="ARBA" id="ARBA00029745"/>
    </source>
</evidence>
<dbReference type="RefSeq" id="WP_064025466.1">
    <property type="nucleotide sequence ID" value="NZ_LUUK01000047.1"/>
</dbReference>
<evidence type="ECO:0000256" key="5">
    <source>
        <dbReference type="ARBA" id="ARBA00023150"/>
    </source>
</evidence>
<comment type="pathway">
    <text evidence="1">Cofactor biosynthesis; molybdopterin biosynthesis.</text>
</comment>
<evidence type="ECO:0000256" key="8">
    <source>
        <dbReference type="ARBA" id="ARBA00030407"/>
    </source>
</evidence>
<dbReference type="InterPro" id="IPR036563">
    <property type="entry name" value="MoaE_sf"/>
</dbReference>
<dbReference type="CDD" id="cd00756">
    <property type="entry name" value="MoaE"/>
    <property type="match status" value="1"/>
</dbReference>
<dbReference type="InterPro" id="IPR003448">
    <property type="entry name" value="Mopterin_biosynth_MoaE"/>
</dbReference>
<comment type="caution">
    <text evidence="12">The sequence shown here is derived from an EMBL/GenBank/DDBJ whole genome shotgun (WGS) entry which is preliminary data.</text>
</comment>
<sequence>MTIRIVEQTFEPWSLLADYERFELAENIGKYGAAAVFVGSMRDFNLGDGVIGMTLHHYPGMTEKQLAAILVDANSRWALLDTLVIHRVGEVQPGDTLVLVAAWAEHRGDAFDASRYIMEALKSRAPFWKRETLAAGQSRWVEKNSDGYKV</sequence>
<comment type="similarity">
    <text evidence="2">Belongs to the MoaE family.</text>
</comment>
<dbReference type="AlphaFoldDB" id="A0A177P542"/>
<dbReference type="UniPathway" id="UPA00344"/>
<evidence type="ECO:0000313" key="13">
    <source>
        <dbReference type="Proteomes" id="UP000077628"/>
    </source>
</evidence>
<evidence type="ECO:0000256" key="9">
    <source>
        <dbReference type="ARBA" id="ARBA00030781"/>
    </source>
</evidence>
<evidence type="ECO:0000256" key="4">
    <source>
        <dbReference type="ARBA" id="ARBA00013858"/>
    </source>
</evidence>
<keyword evidence="13" id="KW-1185">Reference proteome</keyword>
<reference evidence="13" key="1">
    <citation type="submission" date="2016-03" db="EMBL/GenBank/DDBJ databases">
        <authorList>
            <person name="Heylen K."/>
            <person name="De Vos P."/>
            <person name="Vekeman B."/>
        </authorList>
    </citation>
    <scope>NUCLEOTIDE SEQUENCE [LARGE SCALE GENOMIC DNA]</scope>
    <source>
        <strain evidence="13">R-45383</strain>
    </source>
</reference>
<gene>
    <name evidence="12" type="ORF">A1355_20660</name>
</gene>
<dbReference type="PANTHER" id="PTHR23404">
    <property type="entry name" value="MOLYBDOPTERIN SYNTHASE RELATED"/>
    <property type="match status" value="1"/>
</dbReference>
<dbReference type="OrthoDB" id="9803224at2"/>
<accession>A0A177P542</accession>
<keyword evidence="5" id="KW-0501">Molybdenum cofactor biosynthesis</keyword>
<dbReference type="STRING" id="702114.A1355_20660"/>
<evidence type="ECO:0000256" key="11">
    <source>
        <dbReference type="ARBA" id="ARBA00049878"/>
    </source>
</evidence>
<dbReference type="GO" id="GO:0006777">
    <property type="term" value="P:Mo-molybdopterin cofactor biosynthetic process"/>
    <property type="evidence" value="ECO:0007669"/>
    <property type="project" value="UniProtKB-KW"/>
</dbReference>
<dbReference type="SUPFAM" id="SSF54690">
    <property type="entry name" value="Molybdopterin synthase subunit MoaE"/>
    <property type="match status" value="1"/>
</dbReference>
<dbReference type="Pfam" id="PF02391">
    <property type="entry name" value="MoaE"/>
    <property type="match status" value="1"/>
</dbReference>
<evidence type="ECO:0000256" key="6">
    <source>
        <dbReference type="ARBA" id="ARBA00026066"/>
    </source>
</evidence>
<dbReference type="Gene3D" id="3.90.1170.40">
    <property type="entry name" value="Molybdopterin biosynthesis MoaE subunit"/>
    <property type="match status" value="1"/>
</dbReference>
<evidence type="ECO:0000256" key="3">
    <source>
        <dbReference type="ARBA" id="ARBA00011950"/>
    </source>
</evidence>
<dbReference type="EMBL" id="LUUK01000047">
    <property type="protein sequence ID" value="OAI24460.1"/>
    <property type="molecule type" value="Genomic_DNA"/>
</dbReference>
<evidence type="ECO:0000256" key="1">
    <source>
        <dbReference type="ARBA" id="ARBA00005046"/>
    </source>
</evidence>
<evidence type="ECO:0000256" key="2">
    <source>
        <dbReference type="ARBA" id="ARBA00005426"/>
    </source>
</evidence>
<dbReference type="GO" id="GO:0030366">
    <property type="term" value="F:molybdopterin synthase activity"/>
    <property type="evidence" value="ECO:0007669"/>
    <property type="project" value="UniProtKB-EC"/>
</dbReference>
<dbReference type="EC" id="2.8.1.12" evidence="3"/>
<name>A0A177P542_9GAMM</name>
<comment type="subunit">
    <text evidence="6">Heterotetramer of 2 MoaD subunits and 2 MoaE subunits. Also stable as homodimer. The enzyme changes between these two forms during catalysis.</text>
</comment>
<proteinExistence type="inferred from homology"/>
<dbReference type="Proteomes" id="UP000077628">
    <property type="component" value="Unassembled WGS sequence"/>
</dbReference>